<dbReference type="Gene3D" id="2.40.420.20">
    <property type="match status" value="1"/>
</dbReference>
<dbReference type="EMBL" id="BAABEY010000001">
    <property type="protein sequence ID" value="GAA4431261.1"/>
    <property type="molecule type" value="Genomic_DNA"/>
</dbReference>
<keyword evidence="5" id="KW-1185">Reference proteome</keyword>
<dbReference type="SUPFAM" id="SSF111369">
    <property type="entry name" value="HlyD-like secretion proteins"/>
    <property type="match status" value="1"/>
</dbReference>
<evidence type="ECO:0000259" key="2">
    <source>
        <dbReference type="Pfam" id="PF25954"/>
    </source>
</evidence>
<feature type="domain" description="CzcB-like barrel-sandwich hybrid" evidence="3">
    <location>
        <begin position="71"/>
        <end position="199"/>
    </location>
</feature>
<dbReference type="Gene3D" id="1.10.287.470">
    <property type="entry name" value="Helix hairpin bin"/>
    <property type="match status" value="1"/>
</dbReference>
<dbReference type="PROSITE" id="PS51257">
    <property type="entry name" value="PROKAR_LIPOPROTEIN"/>
    <property type="match status" value="1"/>
</dbReference>
<dbReference type="Gene3D" id="2.40.30.170">
    <property type="match status" value="1"/>
</dbReference>
<dbReference type="InterPro" id="IPR058647">
    <property type="entry name" value="BSH_CzcB-like"/>
</dbReference>
<gene>
    <name evidence="4" type="ORF">GCM10023091_01670</name>
</gene>
<evidence type="ECO:0000259" key="3">
    <source>
        <dbReference type="Pfam" id="PF25973"/>
    </source>
</evidence>
<comment type="caution">
    <text evidence="4">The sequence shown here is derived from an EMBL/GenBank/DDBJ whole genome shotgun (WGS) entry which is preliminary data.</text>
</comment>
<comment type="similarity">
    <text evidence="1">Belongs to the membrane fusion protein (MFP) (TC 8.A.1) family.</text>
</comment>
<evidence type="ECO:0000313" key="5">
    <source>
        <dbReference type="Proteomes" id="UP001501508"/>
    </source>
</evidence>
<dbReference type="Proteomes" id="UP001501508">
    <property type="component" value="Unassembled WGS sequence"/>
</dbReference>
<feature type="domain" description="CusB-like beta-barrel" evidence="2">
    <location>
        <begin position="221"/>
        <end position="291"/>
    </location>
</feature>
<sequence length="371" mass="40657">MSCPMHRIITVAIAGLLVASCGPKKHAENLAKEQAGKNDEFRYSAVTIKGAQPVREINLPGELESFYETDLFPRVSSYISKIHVDIGDRVNKGQLLAELEAPELIANLTAAFSKVKAAEAMYQSSRATYQRALKTRKTPGAISEMDVETFWSKAMSDSLMVVAEQAHYESVKQLVDYLKITAPFAGVVTDRRLSPGAFVGPGGQNSVPLLKIKQLDRLRLRLAVPEAYLGDIRSGAHVQFSVRTFQNQVFSGNISRISHSVRPDTRSEMIEIDISNPDRKLKPGMFVSARLPVQSGEGSIFVPKTSVLSNMEQTFVIRVVNGVAERVSVERGDVTDSQVQIFGELKPGDVILKVASDEIPNKSAIAIETVN</sequence>
<evidence type="ECO:0000313" key="4">
    <source>
        <dbReference type="EMBL" id="GAA4431261.1"/>
    </source>
</evidence>
<evidence type="ECO:0000256" key="1">
    <source>
        <dbReference type="ARBA" id="ARBA00009477"/>
    </source>
</evidence>
<protein>
    <submittedName>
        <fullName evidence="4">Efflux RND transporter periplasmic adaptor subunit</fullName>
    </submittedName>
</protein>
<proteinExistence type="inferred from homology"/>
<name>A0ABP8LMS2_9BACT</name>
<dbReference type="InterPro" id="IPR006143">
    <property type="entry name" value="RND_pump_MFP"/>
</dbReference>
<dbReference type="NCBIfam" id="TIGR01730">
    <property type="entry name" value="RND_mfp"/>
    <property type="match status" value="1"/>
</dbReference>
<accession>A0ABP8LMS2</accession>
<dbReference type="InterPro" id="IPR058792">
    <property type="entry name" value="Beta-barrel_RND_2"/>
</dbReference>
<dbReference type="Pfam" id="PF25973">
    <property type="entry name" value="BSH_CzcB"/>
    <property type="match status" value="1"/>
</dbReference>
<dbReference type="Gene3D" id="2.40.50.100">
    <property type="match status" value="1"/>
</dbReference>
<dbReference type="PANTHER" id="PTHR30469">
    <property type="entry name" value="MULTIDRUG RESISTANCE PROTEIN MDTA"/>
    <property type="match status" value="1"/>
</dbReference>
<reference evidence="5" key="1">
    <citation type="journal article" date="2019" name="Int. J. Syst. Evol. Microbiol.">
        <title>The Global Catalogue of Microorganisms (GCM) 10K type strain sequencing project: providing services to taxonomists for standard genome sequencing and annotation.</title>
        <authorList>
            <consortium name="The Broad Institute Genomics Platform"/>
            <consortium name="The Broad Institute Genome Sequencing Center for Infectious Disease"/>
            <person name="Wu L."/>
            <person name="Ma J."/>
        </authorList>
    </citation>
    <scope>NUCLEOTIDE SEQUENCE [LARGE SCALE GENOMIC DNA]</scope>
    <source>
        <strain evidence="5">JCM 31920</strain>
    </source>
</reference>
<dbReference type="Pfam" id="PF25954">
    <property type="entry name" value="Beta-barrel_RND_2"/>
    <property type="match status" value="1"/>
</dbReference>
<organism evidence="4 5">
    <name type="scientific">Ravibacter arvi</name>
    <dbReference type="NCBI Taxonomy" id="2051041"/>
    <lineage>
        <taxon>Bacteria</taxon>
        <taxon>Pseudomonadati</taxon>
        <taxon>Bacteroidota</taxon>
        <taxon>Cytophagia</taxon>
        <taxon>Cytophagales</taxon>
        <taxon>Spirosomataceae</taxon>
        <taxon>Ravibacter</taxon>
    </lineage>
</organism>